<dbReference type="InterPro" id="IPR017946">
    <property type="entry name" value="PLC-like_Pdiesterase_TIM-brl"/>
</dbReference>
<dbReference type="PROSITE" id="PS51704">
    <property type="entry name" value="GP_PDE"/>
    <property type="match status" value="1"/>
</dbReference>
<organism evidence="2 3">
    <name type="scientific">Azonexus hydrophilus</name>
    <dbReference type="NCBI Taxonomy" id="418702"/>
    <lineage>
        <taxon>Bacteria</taxon>
        <taxon>Pseudomonadati</taxon>
        <taxon>Pseudomonadota</taxon>
        <taxon>Betaproteobacteria</taxon>
        <taxon>Rhodocyclales</taxon>
        <taxon>Azonexaceae</taxon>
        <taxon>Azonexus</taxon>
    </lineage>
</organism>
<dbReference type="Proteomes" id="UP000187526">
    <property type="component" value="Unassembled WGS sequence"/>
</dbReference>
<gene>
    <name evidence="2" type="ORF">BJN45_15930</name>
</gene>
<dbReference type="PANTHER" id="PTHR46211">
    <property type="entry name" value="GLYCEROPHOSPHORYL DIESTER PHOSPHODIESTERASE"/>
    <property type="match status" value="1"/>
</dbReference>
<protein>
    <submittedName>
        <fullName evidence="2">Glycerophosphodiester phosphodiesterase</fullName>
    </submittedName>
</protein>
<dbReference type="PANTHER" id="PTHR46211:SF1">
    <property type="entry name" value="GLYCEROPHOSPHODIESTER PHOSPHODIESTERASE, CYTOPLASMIC"/>
    <property type="match status" value="1"/>
</dbReference>
<dbReference type="RefSeq" id="WP_076097041.1">
    <property type="nucleotide sequence ID" value="NZ_MTHD01000006.1"/>
</dbReference>
<proteinExistence type="predicted"/>
<name>A0A1R1I036_9RHOO</name>
<accession>A0A1R1I036</accession>
<evidence type="ECO:0000259" key="1">
    <source>
        <dbReference type="PROSITE" id="PS51704"/>
    </source>
</evidence>
<sequence>MSLTLPRWIAHRGGGSLAPENTLAGIRLAAAMGFRAVEFDVMLNGDGSPFLIHDETLERTTDGHGLVSAMSDLDMQRLDAGNGEAVPPFVEAARLCRQLGVLANVEIKPARGYDRETAAAVAAQAAAIWPAAGPLPLLSSFSLEALGVARERAPHLPRGVLFETVPADWLAIFRQLDASTLHCAADRLSDDVLETARAQAIPVLCFTVNRPVQAKKLFSRGVTALFTDRLDLFSPETAAYKRLHPAG</sequence>
<dbReference type="NCBIfam" id="NF006989">
    <property type="entry name" value="PRK09454.1"/>
    <property type="match status" value="1"/>
</dbReference>
<dbReference type="AlphaFoldDB" id="A0A1R1I036"/>
<dbReference type="GO" id="GO:0006629">
    <property type="term" value="P:lipid metabolic process"/>
    <property type="evidence" value="ECO:0007669"/>
    <property type="project" value="InterPro"/>
</dbReference>
<evidence type="ECO:0000313" key="2">
    <source>
        <dbReference type="EMBL" id="OMG52135.1"/>
    </source>
</evidence>
<reference evidence="2 3" key="1">
    <citation type="submission" date="2016-10" db="EMBL/GenBank/DDBJ databases">
        <title>Alkaliphiles isolated from bioreactors.</title>
        <authorList>
            <person name="Salah Z."/>
            <person name="Rout S.P."/>
            <person name="Humphreys P.N."/>
        </authorList>
    </citation>
    <scope>NUCLEOTIDE SEQUENCE [LARGE SCALE GENOMIC DNA]</scope>
    <source>
        <strain evidence="2 3">ZS02</strain>
    </source>
</reference>
<dbReference type="OrthoDB" id="9795622at2"/>
<evidence type="ECO:0000313" key="3">
    <source>
        <dbReference type="Proteomes" id="UP000187526"/>
    </source>
</evidence>
<dbReference type="SUPFAM" id="SSF51695">
    <property type="entry name" value="PLC-like phosphodiesterases"/>
    <property type="match status" value="1"/>
</dbReference>
<dbReference type="GO" id="GO:0008081">
    <property type="term" value="F:phosphoric diester hydrolase activity"/>
    <property type="evidence" value="ECO:0007669"/>
    <property type="project" value="InterPro"/>
</dbReference>
<dbReference type="EMBL" id="MTHD01000006">
    <property type="protein sequence ID" value="OMG52135.1"/>
    <property type="molecule type" value="Genomic_DNA"/>
</dbReference>
<dbReference type="InterPro" id="IPR030395">
    <property type="entry name" value="GP_PDE_dom"/>
</dbReference>
<comment type="caution">
    <text evidence="2">The sequence shown here is derived from an EMBL/GenBank/DDBJ whole genome shotgun (WGS) entry which is preliminary data.</text>
</comment>
<feature type="domain" description="GP-PDE" evidence="1">
    <location>
        <begin position="6"/>
        <end position="237"/>
    </location>
</feature>
<dbReference type="Gene3D" id="3.20.20.190">
    <property type="entry name" value="Phosphatidylinositol (PI) phosphodiesterase"/>
    <property type="match status" value="1"/>
</dbReference>
<dbReference type="Pfam" id="PF03009">
    <property type="entry name" value="GDPD"/>
    <property type="match status" value="1"/>
</dbReference>
<dbReference type="STRING" id="418702.BJN45_15930"/>
<keyword evidence="3" id="KW-1185">Reference proteome</keyword>